<keyword evidence="1" id="KW-0812">Transmembrane</keyword>
<keyword evidence="1" id="KW-1133">Transmembrane helix</keyword>
<feature type="transmembrane region" description="Helical" evidence="1">
    <location>
        <begin position="107"/>
        <end position="134"/>
    </location>
</feature>
<evidence type="ECO:0000313" key="3">
    <source>
        <dbReference type="Proteomes" id="UP000248764"/>
    </source>
</evidence>
<accession>A0A2W2BJ63</accession>
<protein>
    <submittedName>
        <fullName evidence="2">Uncharacterized protein</fullName>
    </submittedName>
</protein>
<feature type="transmembrane region" description="Helical" evidence="1">
    <location>
        <begin position="41"/>
        <end position="59"/>
    </location>
</feature>
<reference evidence="2 3" key="1">
    <citation type="submission" date="2018-01" db="EMBL/GenBank/DDBJ databases">
        <title>Draft genome sequence of Jiangella sp. GTF31.</title>
        <authorList>
            <person name="Sahin N."/>
            <person name="Ay H."/>
            <person name="Saygin H."/>
        </authorList>
    </citation>
    <scope>NUCLEOTIDE SEQUENCE [LARGE SCALE GENOMIC DNA]</scope>
    <source>
        <strain evidence="2 3">GTF31</strain>
    </source>
</reference>
<comment type="caution">
    <text evidence="2">The sequence shown here is derived from an EMBL/GenBank/DDBJ whole genome shotgun (WGS) entry which is preliminary data.</text>
</comment>
<sequence>MMVTVSAVGRVLVMAGLVVVGVVSRVLLMSAVLAMSVPGGCLMVGVLVVTVSTVAFVRIRGELGVMNGVSCMLAVLMAGVGLRTHLFRVTTMRVMIVVAHGRVAHGFCWFIGSVVVVAAVVTVVQVSTLVAGIVRGGRRFADQQGLRITPRRVV</sequence>
<dbReference type="AlphaFoldDB" id="A0A2W2BJ63"/>
<organism evidence="2 3">
    <name type="scientific">Jiangella anatolica</name>
    <dbReference type="NCBI Taxonomy" id="2670374"/>
    <lineage>
        <taxon>Bacteria</taxon>
        <taxon>Bacillati</taxon>
        <taxon>Actinomycetota</taxon>
        <taxon>Actinomycetes</taxon>
        <taxon>Jiangellales</taxon>
        <taxon>Jiangellaceae</taxon>
        <taxon>Jiangella</taxon>
    </lineage>
</organism>
<keyword evidence="3" id="KW-1185">Reference proteome</keyword>
<gene>
    <name evidence="2" type="ORF">C1I92_02455</name>
</gene>
<evidence type="ECO:0000313" key="2">
    <source>
        <dbReference type="EMBL" id="PZF86062.1"/>
    </source>
</evidence>
<dbReference type="Proteomes" id="UP000248764">
    <property type="component" value="Unassembled WGS sequence"/>
</dbReference>
<proteinExistence type="predicted"/>
<evidence type="ECO:0000256" key="1">
    <source>
        <dbReference type="SAM" id="Phobius"/>
    </source>
</evidence>
<keyword evidence="1" id="KW-0472">Membrane</keyword>
<dbReference type="EMBL" id="POTW01000004">
    <property type="protein sequence ID" value="PZF86062.1"/>
    <property type="molecule type" value="Genomic_DNA"/>
</dbReference>
<name>A0A2W2BJ63_9ACTN</name>
<feature type="transmembrane region" description="Helical" evidence="1">
    <location>
        <begin position="12"/>
        <end position="34"/>
    </location>
</feature>
<feature type="transmembrane region" description="Helical" evidence="1">
    <location>
        <begin position="65"/>
        <end position="86"/>
    </location>
</feature>